<evidence type="ECO:0000256" key="1">
    <source>
        <dbReference type="SAM" id="Phobius"/>
    </source>
</evidence>
<gene>
    <name evidence="2" type="ORF">IAA47_04800</name>
</gene>
<evidence type="ECO:0000313" key="2">
    <source>
        <dbReference type="EMBL" id="MBU3842290.1"/>
    </source>
</evidence>
<feature type="transmembrane region" description="Helical" evidence="1">
    <location>
        <begin position="12"/>
        <end position="41"/>
    </location>
</feature>
<reference evidence="2" key="2">
    <citation type="submission" date="2021-04" db="EMBL/GenBank/DDBJ databases">
        <authorList>
            <person name="Gilroy R."/>
        </authorList>
    </citation>
    <scope>NUCLEOTIDE SEQUENCE</scope>
    <source>
        <strain evidence="2">A6-441</strain>
    </source>
</reference>
<dbReference type="EMBL" id="JAHLFN010000043">
    <property type="protein sequence ID" value="MBU3842290.1"/>
    <property type="molecule type" value="Genomic_DNA"/>
</dbReference>
<organism evidence="2 3">
    <name type="scientific">Candidatus Fusobacterium pullicola</name>
    <dbReference type="NCBI Taxonomy" id="2838601"/>
    <lineage>
        <taxon>Bacteria</taxon>
        <taxon>Fusobacteriati</taxon>
        <taxon>Fusobacteriota</taxon>
        <taxon>Fusobacteriia</taxon>
        <taxon>Fusobacteriales</taxon>
        <taxon>Fusobacteriaceae</taxon>
        <taxon>Fusobacterium</taxon>
    </lineage>
</organism>
<keyword evidence="1" id="KW-0472">Membrane</keyword>
<name>A0A9E2NX27_9FUSO</name>
<evidence type="ECO:0000313" key="3">
    <source>
        <dbReference type="Proteomes" id="UP000724657"/>
    </source>
</evidence>
<proteinExistence type="predicted"/>
<protein>
    <submittedName>
        <fullName evidence="2">Uncharacterized protein</fullName>
    </submittedName>
</protein>
<dbReference type="AlphaFoldDB" id="A0A9E2NX27"/>
<keyword evidence="1" id="KW-1133">Transmembrane helix</keyword>
<keyword evidence="1" id="KW-0812">Transmembrane</keyword>
<comment type="caution">
    <text evidence="2">The sequence shown here is derived from an EMBL/GenBank/DDBJ whole genome shotgun (WGS) entry which is preliminary data.</text>
</comment>
<dbReference type="Proteomes" id="UP000724657">
    <property type="component" value="Unassembled WGS sequence"/>
</dbReference>
<reference evidence="2" key="1">
    <citation type="journal article" date="2021" name="PeerJ">
        <title>Extensive microbial diversity within the chicken gut microbiome revealed by metagenomics and culture.</title>
        <authorList>
            <person name="Gilroy R."/>
            <person name="Ravi A."/>
            <person name="Getino M."/>
            <person name="Pursley I."/>
            <person name="Horton D.L."/>
            <person name="Alikhan N.F."/>
            <person name="Baker D."/>
            <person name="Gharbi K."/>
            <person name="Hall N."/>
            <person name="Watson M."/>
            <person name="Adriaenssens E.M."/>
            <person name="Foster-Nyarko E."/>
            <person name="Jarju S."/>
            <person name="Secka A."/>
            <person name="Antonio M."/>
            <person name="Oren A."/>
            <person name="Chaudhuri R.R."/>
            <person name="La Ragione R."/>
            <person name="Hildebrand F."/>
            <person name="Pallen M.J."/>
        </authorList>
    </citation>
    <scope>NUCLEOTIDE SEQUENCE</scope>
    <source>
        <strain evidence="2">A6-441</strain>
    </source>
</reference>
<sequence>MKSIPYNAILSLLLFLIVIFIAECKIKLAIILAIYYFYLLFDEYINQILKRWRVKYTKKIKTMDLVIKKEILKEENLNKEFK</sequence>
<accession>A0A9E2NX27</accession>